<dbReference type="Pfam" id="PF02958">
    <property type="entry name" value="EcKL"/>
    <property type="match status" value="1"/>
</dbReference>
<protein>
    <recommendedName>
        <fullName evidence="1">CHK kinase-like domain-containing protein</fullName>
    </recommendedName>
</protein>
<dbReference type="AlphaFoldDB" id="A0AAW1DQ06"/>
<sequence>MEESAWLETILKRNSDDSSISKVLSIKTESAVPAGANYASIISRATLDVILRSGRKSKLTLIIKKTHDSEEKVMFLNNFSVFKNEAKFYSDVLTKFEQLMDDYNDNREKLWCNMIGYKPYTAIVFEDLKAQNFKMADRKKFLDKNHALLVLNSLGRFHAMGHVLLKQGLVSKEDLMKFRYEMDTPVISKLLECGLKQLCNVIENDWPDQWNDIATRLRAQIDVVVRKIKYLSKSVESKFQTICHGDVWTCNLMFKYCPYDEKVPVAVKFLDFQEPFVNTNTIDILYFMYISVLYEVRKRNYDELLAEYHKSLKSTLTHYGMEADSPTLDEIHSEMKRLKYYGFIMNIIYLPISVADDHMGLKIENLNEGCDGMAAFPPGMFNGDIFKAAVQPEIRNYHEEGLF</sequence>
<dbReference type="InterPro" id="IPR004119">
    <property type="entry name" value="EcKL"/>
</dbReference>
<dbReference type="PANTHER" id="PTHR11012">
    <property type="entry name" value="PROTEIN KINASE-LIKE DOMAIN-CONTAINING"/>
    <property type="match status" value="1"/>
</dbReference>
<keyword evidence="3" id="KW-1185">Reference proteome</keyword>
<reference evidence="2 3" key="1">
    <citation type="submission" date="2022-12" db="EMBL/GenBank/DDBJ databases">
        <title>Chromosome-level genome assembly of true bugs.</title>
        <authorList>
            <person name="Ma L."/>
            <person name="Li H."/>
        </authorList>
    </citation>
    <scope>NUCLEOTIDE SEQUENCE [LARGE SCALE GENOMIC DNA]</scope>
    <source>
        <strain evidence="2">Lab_2022b</strain>
    </source>
</reference>
<evidence type="ECO:0000259" key="1">
    <source>
        <dbReference type="SMART" id="SM00587"/>
    </source>
</evidence>
<organism evidence="2 3">
    <name type="scientific">Rhynocoris fuscipes</name>
    <dbReference type="NCBI Taxonomy" id="488301"/>
    <lineage>
        <taxon>Eukaryota</taxon>
        <taxon>Metazoa</taxon>
        <taxon>Ecdysozoa</taxon>
        <taxon>Arthropoda</taxon>
        <taxon>Hexapoda</taxon>
        <taxon>Insecta</taxon>
        <taxon>Pterygota</taxon>
        <taxon>Neoptera</taxon>
        <taxon>Paraneoptera</taxon>
        <taxon>Hemiptera</taxon>
        <taxon>Heteroptera</taxon>
        <taxon>Panheteroptera</taxon>
        <taxon>Cimicomorpha</taxon>
        <taxon>Reduviidae</taxon>
        <taxon>Harpactorinae</taxon>
        <taxon>Harpactorini</taxon>
        <taxon>Rhynocoris</taxon>
    </lineage>
</organism>
<dbReference type="SUPFAM" id="SSF56112">
    <property type="entry name" value="Protein kinase-like (PK-like)"/>
    <property type="match status" value="1"/>
</dbReference>
<proteinExistence type="predicted"/>
<name>A0AAW1DQ06_9HEMI</name>
<comment type="caution">
    <text evidence="2">The sequence shown here is derived from an EMBL/GenBank/DDBJ whole genome shotgun (WGS) entry which is preliminary data.</text>
</comment>
<gene>
    <name evidence="2" type="ORF">O3M35_001087</name>
</gene>
<dbReference type="Gene3D" id="3.90.1200.10">
    <property type="match status" value="1"/>
</dbReference>
<dbReference type="PANTHER" id="PTHR11012:SF56">
    <property type="entry name" value="CHK KINASE-LIKE DOMAIN-CONTAINING PROTEIN-RELATED"/>
    <property type="match status" value="1"/>
</dbReference>
<accession>A0AAW1DQ06</accession>
<dbReference type="InterPro" id="IPR015897">
    <property type="entry name" value="CHK_kinase-like"/>
</dbReference>
<dbReference type="SMART" id="SM00587">
    <property type="entry name" value="CHK"/>
    <property type="match status" value="1"/>
</dbReference>
<evidence type="ECO:0000313" key="3">
    <source>
        <dbReference type="Proteomes" id="UP001461498"/>
    </source>
</evidence>
<evidence type="ECO:0000313" key="2">
    <source>
        <dbReference type="EMBL" id="KAK9512722.1"/>
    </source>
</evidence>
<dbReference type="EMBL" id="JAPXFL010000001">
    <property type="protein sequence ID" value="KAK9512722.1"/>
    <property type="molecule type" value="Genomic_DNA"/>
</dbReference>
<feature type="domain" description="CHK kinase-like" evidence="1">
    <location>
        <begin position="123"/>
        <end position="318"/>
    </location>
</feature>
<dbReference type="InterPro" id="IPR011009">
    <property type="entry name" value="Kinase-like_dom_sf"/>
</dbReference>
<dbReference type="Proteomes" id="UP001461498">
    <property type="component" value="Unassembled WGS sequence"/>
</dbReference>